<dbReference type="CDD" id="cd12392">
    <property type="entry name" value="RRM2_SART3"/>
    <property type="match status" value="1"/>
</dbReference>
<dbReference type="InterPro" id="IPR000504">
    <property type="entry name" value="RRM_dom"/>
</dbReference>
<feature type="compositionally biased region" description="Basic and acidic residues" evidence="7">
    <location>
        <begin position="620"/>
        <end position="633"/>
    </location>
</feature>
<feature type="domain" description="RRM" evidence="8">
    <location>
        <begin position="687"/>
        <end position="763"/>
    </location>
</feature>
<dbReference type="Pfam" id="PF05843">
    <property type="entry name" value="Suf"/>
    <property type="match status" value="1"/>
</dbReference>
<evidence type="ECO:0000256" key="4">
    <source>
        <dbReference type="ARBA" id="ARBA00023187"/>
    </source>
</evidence>
<feature type="region of interest" description="Disordered" evidence="7">
    <location>
        <begin position="1"/>
        <end position="44"/>
    </location>
</feature>
<dbReference type="SMART" id="SM00386">
    <property type="entry name" value="HAT"/>
    <property type="match status" value="7"/>
</dbReference>
<dbReference type="PANTHER" id="PTHR17204:SF25">
    <property type="entry name" value="RRM DOMAIN-CONTAINING PROTEIN"/>
    <property type="match status" value="1"/>
</dbReference>
<dbReference type="STRING" id="10195.A0A3M7PZQ5"/>
<dbReference type="SUPFAM" id="SSF48452">
    <property type="entry name" value="TPR-like"/>
    <property type="match status" value="1"/>
</dbReference>
<dbReference type="Pfam" id="PF00076">
    <property type="entry name" value="RRM_1"/>
    <property type="match status" value="2"/>
</dbReference>
<evidence type="ECO:0000256" key="1">
    <source>
        <dbReference type="ARBA" id="ARBA00004123"/>
    </source>
</evidence>
<keyword evidence="5" id="KW-0539">Nucleus</keyword>
<evidence type="ECO:0000256" key="6">
    <source>
        <dbReference type="PROSITE-ProRule" id="PRU00176"/>
    </source>
</evidence>
<evidence type="ECO:0000313" key="9">
    <source>
        <dbReference type="EMBL" id="RNA04657.1"/>
    </source>
</evidence>
<name>A0A3M7PZQ5_BRAPC</name>
<dbReference type="OrthoDB" id="6770331at2759"/>
<gene>
    <name evidence="9" type="ORF">BpHYR1_003765</name>
</gene>
<evidence type="ECO:0000256" key="2">
    <source>
        <dbReference type="ARBA" id="ARBA00022664"/>
    </source>
</evidence>
<evidence type="ECO:0000256" key="3">
    <source>
        <dbReference type="ARBA" id="ARBA00022737"/>
    </source>
</evidence>
<keyword evidence="6" id="KW-0694">RNA-binding</keyword>
<organism evidence="9 10">
    <name type="scientific">Brachionus plicatilis</name>
    <name type="common">Marine rotifer</name>
    <name type="synonym">Brachionus muelleri</name>
    <dbReference type="NCBI Taxonomy" id="10195"/>
    <lineage>
        <taxon>Eukaryota</taxon>
        <taxon>Metazoa</taxon>
        <taxon>Spiralia</taxon>
        <taxon>Gnathifera</taxon>
        <taxon>Rotifera</taxon>
        <taxon>Eurotatoria</taxon>
        <taxon>Monogononta</taxon>
        <taxon>Pseudotrocha</taxon>
        <taxon>Ploima</taxon>
        <taxon>Brachionidae</taxon>
        <taxon>Brachionus</taxon>
    </lineage>
</organism>
<dbReference type="InterPro" id="IPR008847">
    <property type="entry name" value="Suf"/>
</dbReference>
<dbReference type="SUPFAM" id="SSF54928">
    <property type="entry name" value="RNA-binding domain, RBD"/>
    <property type="match status" value="2"/>
</dbReference>
<reference evidence="9 10" key="1">
    <citation type="journal article" date="2018" name="Sci. Rep.">
        <title>Genomic signatures of local adaptation to the degree of environmental predictability in rotifers.</title>
        <authorList>
            <person name="Franch-Gras L."/>
            <person name="Hahn C."/>
            <person name="Garcia-Roger E.M."/>
            <person name="Carmona M.J."/>
            <person name="Serra M."/>
            <person name="Gomez A."/>
        </authorList>
    </citation>
    <scope>NUCLEOTIDE SEQUENCE [LARGE SCALE GENOMIC DNA]</scope>
    <source>
        <strain evidence="9">HYR1</strain>
    </source>
</reference>
<feature type="compositionally biased region" description="Basic and acidic residues" evidence="7">
    <location>
        <begin position="866"/>
        <end position="879"/>
    </location>
</feature>
<dbReference type="InterPro" id="IPR011990">
    <property type="entry name" value="TPR-like_helical_dom_sf"/>
</dbReference>
<dbReference type="PROSITE" id="PS50102">
    <property type="entry name" value="RRM"/>
    <property type="match status" value="2"/>
</dbReference>
<dbReference type="InterPro" id="IPR034218">
    <property type="entry name" value="SART3_RRM2"/>
</dbReference>
<dbReference type="Gene3D" id="3.30.70.330">
    <property type="match status" value="2"/>
</dbReference>
<dbReference type="GO" id="GO:0008380">
    <property type="term" value="P:RNA splicing"/>
    <property type="evidence" value="ECO:0007669"/>
    <property type="project" value="UniProtKB-KW"/>
</dbReference>
<dbReference type="Proteomes" id="UP000276133">
    <property type="component" value="Unassembled WGS sequence"/>
</dbReference>
<dbReference type="GO" id="GO:0006397">
    <property type="term" value="P:mRNA processing"/>
    <property type="evidence" value="ECO:0007669"/>
    <property type="project" value="UniProtKB-KW"/>
</dbReference>
<protein>
    <submittedName>
        <fullName evidence="9">Squamous cell carcinoma antigen recognized by T-cells 3 isoform X1</fullName>
    </submittedName>
</protein>
<keyword evidence="2" id="KW-0507">mRNA processing</keyword>
<dbReference type="Gene3D" id="1.25.40.10">
    <property type="entry name" value="Tetratricopeptide repeat domain"/>
    <property type="match status" value="2"/>
</dbReference>
<dbReference type="EMBL" id="REGN01008008">
    <property type="protein sequence ID" value="RNA04657.1"/>
    <property type="molecule type" value="Genomic_DNA"/>
</dbReference>
<accession>A0A3M7PZQ5</accession>
<dbReference type="AlphaFoldDB" id="A0A3M7PZQ5"/>
<evidence type="ECO:0000313" key="10">
    <source>
        <dbReference type="Proteomes" id="UP000276133"/>
    </source>
</evidence>
<dbReference type="InterPro" id="IPR035979">
    <property type="entry name" value="RBD_domain_sf"/>
</dbReference>
<comment type="caution">
    <text evidence="9">The sequence shown here is derived from an EMBL/GenBank/DDBJ whole genome shotgun (WGS) entry which is preliminary data.</text>
</comment>
<feature type="domain" description="RRM" evidence="8">
    <location>
        <begin position="784"/>
        <end position="861"/>
    </location>
</feature>
<dbReference type="GO" id="GO:0003723">
    <property type="term" value="F:RNA binding"/>
    <property type="evidence" value="ECO:0007669"/>
    <property type="project" value="UniProtKB-UniRule"/>
</dbReference>
<feature type="region of interest" description="Disordered" evidence="7">
    <location>
        <begin position="859"/>
        <end position="901"/>
    </location>
</feature>
<feature type="compositionally biased region" description="Polar residues" evidence="7">
    <location>
        <begin position="882"/>
        <end position="901"/>
    </location>
</feature>
<dbReference type="InterPro" id="IPR012677">
    <property type="entry name" value="Nucleotide-bd_a/b_plait_sf"/>
</dbReference>
<feature type="region of interest" description="Disordered" evidence="7">
    <location>
        <begin position="603"/>
        <end position="670"/>
    </location>
</feature>
<keyword evidence="3" id="KW-0677">Repeat</keyword>
<keyword evidence="4" id="KW-0508">mRNA splicing</keyword>
<evidence type="ECO:0000256" key="7">
    <source>
        <dbReference type="SAM" id="MobiDB-lite"/>
    </source>
</evidence>
<dbReference type="SMART" id="SM00360">
    <property type="entry name" value="RRM"/>
    <property type="match status" value="2"/>
</dbReference>
<dbReference type="PANTHER" id="PTHR17204">
    <property type="entry name" value="PRE-MRNA PROCESSING PROTEIN PRP39-RELATED"/>
    <property type="match status" value="1"/>
</dbReference>
<sequence length="914" mass="106687">MENNDSDSNNKTEDIDLQDQEIDNSDESSGDEQDEMETEQKNENSFDTKLAQLEETINQNKFQYQIYIEIINLAKEHGELNKLREYREKMSQVFPLTETLWLEWLKDEQKFMDSDQDRLKIDHLFQRAVQDYLSVELWLEYIQFSIGGMGEENGIENVRGICEKAISFAGLHVTRGYSLWEVYREFETALLAGYQQASAGSIQTPEQTKQINDQISRINRIFKLQLGTCLDNMESTFEELKQFDETVASDSQVKNVFDFCKKKYHELEPYEAALLEAASEPNKKMEKYHSYLDFELRQIKEMQLKLFGNKNIKMVHSVNDREKEIELLKSSQKRTKCLFERALADDSNCLNVDLWLKYSFYLIEEENQELSDKKENILGTFKRAVRNCPWSAKLWINYALESEKSANNQVKEIYGEAMQAGLQSSDDYLELWHSYLAHLRRNLLFNYENECDESKEKIAEEIRDTFQKAINQLFDYFKLNGDPKFSLERFWAKVEAKYFRSMDRSRKIYNEMILAKSDIGQVTSEIWLDFYQLETQYGDEKHQRKLLHRALNELKYDQDKQVICDLLINFEQLSGNVGQFSSVYYKNEALKIKLQSEYVNQQHNLETKREQRQKPKQKAKKDQEQVNKQEMAKGVKRKKSENEQEAQTKQIKDKDGFAIPSLPGTELKKQKIEPTAPVEYKKVDRNCTVFLSNLKYDVDESKVKEIFQKEPGFLNLRLIKHWSGKTKGYGYVDFEKPEQAEKALRLDRSLVDDRPVFVSKNEDKDSDISAIQNKFKFATNMEKNKLFVSGLPFSTDKQALEDVFKTFGKVKDVRIVTFKSGKSKGLAYVEFEDEQSASKALIQTDGMLIGENQISVAISNPPKRKQPQEGRQPESEVKKSLGSGTVESRTSSNTTSFVPRSQQLLVRKKTLNLK</sequence>
<evidence type="ECO:0000259" key="8">
    <source>
        <dbReference type="PROSITE" id="PS50102"/>
    </source>
</evidence>
<feature type="compositionally biased region" description="Acidic residues" evidence="7">
    <location>
        <begin position="15"/>
        <end position="37"/>
    </location>
</feature>
<keyword evidence="10" id="KW-1185">Reference proteome</keyword>
<evidence type="ECO:0000256" key="5">
    <source>
        <dbReference type="ARBA" id="ARBA00023242"/>
    </source>
</evidence>
<dbReference type="InterPro" id="IPR003107">
    <property type="entry name" value="HAT"/>
</dbReference>
<comment type="subcellular location">
    <subcellularLocation>
        <location evidence="1">Nucleus</location>
    </subcellularLocation>
</comment>
<dbReference type="GO" id="GO:0005634">
    <property type="term" value="C:nucleus"/>
    <property type="evidence" value="ECO:0007669"/>
    <property type="project" value="UniProtKB-SubCell"/>
</dbReference>
<proteinExistence type="predicted"/>